<feature type="binding site" evidence="3">
    <location>
        <position position="564"/>
    </location>
    <ligand>
        <name>substrate</name>
    </ligand>
</feature>
<keyword evidence="6" id="KW-1185">Reference proteome</keyword>
<dbReference type="Pfam" id="PF05199">
    <property type="entry name" value="GMC_oxred_C"/>
    <property type="match status" value="1"/>
</dbReference>
<feature type="active site" description="Proton donor" evidence="2">
    <location>
        <position position="566"/>
    </location>
</feature>
<protein>
    <recommendedName>
        <fullName evidence="4">Glucose-methanol-choline oxidoreductase N-terminal domain-containing protein</fullName>
    </recommendedName>
</protein>
<dbReference type="PIRSF" id="PIRSF000137">
    <property type="entry name" value="Alcohol_oxidase"/>
    <property type="match status" value="1"/>
</dbReference>
<keyword evidence="3" id="KW-0285">Flavoprotein</keyword>
<dbReference type="PANTHER" id="PTHR11552">
    <property type="entry name" value="GLUCOSE-METHANOL-CHOLINE GMC OXIDOREDUCTASE"/>
    <property type="match status" value="1"/>
</dbReference>
<dbReference type="AlphaFoldDB" id="A0A9P0HHS6"/>
<evidence type="ECO:0000259" key="4">
    <source>
        <dbReference type="PROSITE" id="PS00624"/>
    </source>
</evidence>
<dbReference type="SUPFAM" id="SSF54373">
    <property type="entry name" value="FAD-linked reductases, C-terminal domain"/>
    <property type="match status" value="1"/>
</dbReference>
<dbReference type="Gene3D" id="3.50.50.60">
    <property type="entry name" value="FAD/NAD(P)-binding domain"/>
    <property type="match status" value="1"/>
</dbReference>
<evidence type="ECO:0000256" key="3">
    <source>
        <dbReference type="PIRSR" id="PIRSR000137-2"/>
    </source>
</evidence>
<dbReference type="InterPro" id="IPR000172">
    <property type="entry name" value="GMC_OxRdtase_N"/>
</dbReference>
<dbReference type="InterPro" id="IPR007867">
    <property type="entry name" value="GMC_OxRtase_C"/>
</dbReference>
<dbReference type="Gene3D" id="3.30.560.10">
    <property type="entry name" value="Glucose Oxidase, domain 3"/>
    <property type="match status" value="1"/>
</dbReference>
<dbReference type="InterPro" id="IPR012132">
    <property type="entry name" value="GMC_OxRdtase"/>
</dbReference>
<dbReference type="OrthoDB" id="269227at2759"/>
<evidence type="ECO:0000256" key="2">
    <source>
        <dbReference type="PIRSR" id="PIRSR000137-1"/>
    </source>
</evidence>
<keyword evidence="3" id="KW-0274">FAD</keyword>
<feature type="domain" description="Glucose-methanol-choline oxidoreductase N-terminal" evidence="4">
    <location>
        <begin position="327"/>
        <end position="341"/>
    </location>
</feature>
<name>A0A9P0HHS6_NEZVI</name>
<dbReference type="GO" id="GO:0050660">
    <property type="term" value="F:flavin adenine dinucleotide binding"/>
    <property type="evidence" value="ECO:0007669"/>
    <property type="project" value="InterPro"/>
</dbReference>
<comment type="cofactor">
    <cofactor evidence="3">
        <name>FAD</name>
        <dbReference type="ChEBI" id="CHEBI:57692"/>
    </cofactor>
</comment>
<comment type="similarity">
    <text evidence="1">Belongs to the GMC oxidoreductase family.</text>
</comment>
<dbReference type="Proteomes" id="UP001152798">
    <property type="component" value="Chromosome 5"/>
</dbReference>
<dbReference type="SUPFAM" id="SSF51905">
    <property type="entry name" value="FAD/NAD(P)-binding domain"/>
    <property type="match status" value="1"/>
</dbReference>
<feature type="active site" description="Proton acceptor" evidence="2">
    <location>
        <position position="609"/>
    </location>
</feature>
<dbReference type="PANTHER" id="PTHR11552:SF208">
    <property type="entry name" value="RE36204P-RELATED"/>
    <property type="match status" value="1"/>
</dbReference>
<dbReference type="GO" id="GO:0016614">
    <property type="term" value="F:oxidoreductase activity, acting on CH-OH group of donors"/>
    <property type="evidence" value="ECO:0007669"/>
    <property type="project" value="InterPro"/>
</dbReference>
<organism evidence="5 6">
    <name type="scientific">Nezara viridula</name>
    <name type="common">Southern green stink bug</name>
    <name type="synonym">Cimex viridulus</name>
    <dbReference type="NCBI Taxonomy" id="85310"/>
    <lineage>
        <taxon>Eukaryota</taxon>
        <taxon>Metazoa</taxon>
        <taxon>Ecdysozoa</taxon>
        <taxon>Arthropoda</taxon>
        <taxon>Hexapoda</taxon>
        <taxon>Insecta</taxon>
        <taxon>Pterygota</taxon>
        <taxon>Neoptera</taxon>
        <taxon>Paraneoptera</taxon>
        <taxon>Hemiptera</taxon>
        <taxon>Heteroptera</taxon>
        <taxon>Panheteroptera</taxon>
        <taxon>Pentatomomorpha</taxon>
        <taxon>Pentatomoidea</taxon>
        <taxon>Pentatomidae</taxon>
        <taxon>Pentatominae</taxon>
        <taxon>Nezara</taxon>
    </lineage>
</organism>
<dbReference type="Pfam" id="PF00732">
    <property type="entry name" value="GMC_oxred_N"/>
    <property type="match status" value="1"/>
</dbReference>
<dbReference type="EMBL" id="OV725081">
    <property type="protein sequence ID" value="CAH1402170.1"/>
    <property type="molecule type" value="Genomic_DNA"/>
</dbReference>
<dbReference type="PROSITE" id="PS00624">
    <property type="entry name" value="GMC_OXRED_2"/>
    <property type="match status" value="1"/>
</dbReference>
<evidence type="ECO:0000256" key="1">
    <source>
        <dbReference type="ARBA" id="ARBA00010790"/>
    </source>
</evidence>
<evidence type="ECO:0000313" key="5">
    <source>
        <dbReference type="EMBL" id="CAH1402170.1"/>
    </source>
</evidence>
<sequence>MVRCWLRSSIHQEITLKLNVVTMWILAILLYVLDTTDGQRSFLEEIQRQYLKQGIPFRENIYIDNLPVLQQYDFIIVGSGPTGSVIANRLSEVPYWNILLLEKGLEGNFYNDLPFTNPFLVLGDFSVMIDVEREENVCLGLVDKRCHWPSGNGVGGATLINGMMYTRGHPSDYDSWALAGNPGWSFSEVLPYFLKSENMSISTLAGSPYHSTNGPLHIDSPFTSKLGKLFLKAGEELGYPIVDYNNPETMEGFSTTQITAKRGRRHSAATAFLLPVKSRTNLHIVKNAFVTEILISPSTKKAYGVKYLKNNKERTVRATNEVIVSAGAFDSPKLLMLSGIGPRNDLKSMKIPIIADLPVGKNLQEHLGTPVLMFLINTTDSYNVPKLLRTMPIDFIQWYSGVKNIYANNGAEAISYMMTKYAEGKPDIELILAPSSLIADDGLMLRKTVGITDEVYFKTWGKLKYAESFQIAPLMMYPRSRGELRLRSRNPKDPPLIDGNFFADSYDIKVMIEAIRAAIKITETNTFRKIGAKLYQVPLFGCEQFTFNSDDYWECAIRSVPVQYHHQSGTCRMGPERGDSVVDPRLRVHGVAGLRVADASIMPVMPGVHTMAACYMIGEKAADMIKEDWGFNNL</sequence>
<proteinExistence type="inferred from homology"/>
<feature type="binding site" evidence="3">
    <location>
        <position position="290"/>
    </location>
    <ligand>
        <name>FAD</name>
        <dbReference type="ChEBI" id="CHEBI:57692"/>
    </ligand>
</feature>
<evidence type="ECO:0000313" key="6">
    <source>
        <dbReference type="Proteomes" id="UP001152798"/>
    </source>
</evidence>
<accession>A0A9P0HHS6</accession>
<dbReference type="InterPro" id="IPR036188">
    <property type="entry name" value="FAD/NAD-bd_sf"/>
</dbReference>
<gene>
    <name evidence="5" type="ORF">NEZAVI_LOCUS11047</name>
</gene>
<reference evidence="5" key="1">
    <citation type="submission" date="2022-01" db="EMBL/GenBank/DDBJ databases">
        <authorList>
            <person name="King R."/>
        </authorList>
    </citation>
    <scope>NUCLEOTIDE SEQUENCE</scope>
</reference>